<reference evidence="3" key="1">
    <citation type="journal article" date="2019" name="Int. J. Syst. Evol. Microbiol.">
        <title>The Global Catalogue of Microorganisms (GCM) 10K type strain sequencing project: providing services to taxonomists for standard genome sequencing and annotation.</title>
        <authorList>
            <consortium name="The Broad Institute Genomics Platform"/>
            <consortium name="The Broad Institute Genome Sequencing Center for Infectious Disease"/>
            <person name="Wu L."/>
            <person name="Ma J."/>
        </authorList>
    </citation>
    <scope>NUCLEOTIDE SEQUENCE [LARGE SCALE GENOMIC DNA]</scope>
    <source>
        <strain evidence="3">JCM 17808</strain>
    </source>
</reference>
<dbReference type="RefSeq" id="WP_217494880.1">
    <property type="nucleotide sequence ID" value="NZ_BAABGL010000004.1"/>
</dbReference>
<dbReference type="PANTHER" id="PTHR42855:SF1">
    <property type="entry name" value="ABC TRANSPORTER DOMAIN-CONTAINING PROTEIN"/>
    <property type="match status" value="1"/>
</dbReference>
<evidence type="ECO:0000313" key="2">
    <source>
        <dbReference type="EMBL" id="GAA4386886.1"/>
    </source>
</evidence>
<sequence length="196" mass="20471">MRAWAALARGPCGTPIVVVAHAPGGAARTGLLHQEPPFTAGTTVGEERERAAAPPRAAAAAVDTSAAALAQDPEGAQSVAALERARRPDAWSVDAHVEATFTGHGLGGIARGRRTGELSGGQVARLSLVWLLLSRSDVLLLDELTNHLSLFLVTQLEDALPDYPGAVVIASHDRRLRAGWTGRRLDLGEESLRSGG</sequence>
<dbReference type="PANTHER" id="PTHR42855">
    <property type="entry name" value="ABC TRANSPORTER ATP-BINDING SUBUNIT"/>
    <property type="match status" value="1"/>
</dbReference>
<organism evidence="2 3">
    <name type="scientific">Brevibacterium pityocampae</name>
    <dbReference type="NCBI Taxonomy" id="506594"/>
    <lineage>
        <taxon>Bacteria</taxon>
        <taxon>Bacillati</taxon>
        <taxon>Actinomycetota</taxon>
        <taxon>Actinomycetes</taxon>
        <taxon>Micrococcales</taxon>
        <taxon>Brevibacteriaceae</taxon>
        <taxon>Brevibacterium</taxon>
    </lineage>
</organism>
<comment type="caution">
    <text evidence="2">The sequence shown here is derived from an EMBL/GenBank/DDBJ whole genome shotgun (WGS) entry which is preliminary data.</text>
</comment>
<proteinExistence type="predicted"/>
<dbReference type="InterPro" id="IPR003439">
    <property type="entry name" value="ABC_transporter-like_ATP-bd"/>
</dbReference>
<evidence type="ECO:0000259" key="1">
    <source>
        <dbReference type="Pfam" id="PF00005"/>
    </source>
</evidence>
<dbReference type="EMBL" id="BAABGL010000004">
    <property type="protein sequence ID" value="GAA4386886.1"/>
    <property type="molecule type" value="Genomic_DNA"/>
</dbReference>
<dbReference type="InterPro" id="IPR051309">
    <property type="entry name" value="ABCF_ATPase"/>
</dbReference>
<dbReference type="Proteomes" id="UP001500642">
    <property type="component" value="Unassembled WGS sequence"/>
</dbReference>
<name>A0ABP8J970_9MICO</name>
<feature type="domain" description="ABC transporter" evidence="1">
    <location>
        <begin position="29"/>
        <end position="146"/>
    </location>
</feature>
<gene>
    <name evidence="2" type="ORF">GCM10023167_10270</name>
</gene>
<protein>
    <recommendedName>
        <fullName evidence="1">ABC transporter domain-containing protein</fullName>
    </recommendedName>
</protein>
<dbReference type="Pfam" id="PF00005">
    <property type="entry name" value="ABC_tran"/>
    <property type="match status" value="1"/>
</dbReference>
<evidence type="ECO:0000313" key="3">
    <source>
        <dbReference type="Proteomes" id="UP001500642"/>
    </source>
</evidence>
<accession>A0ABP8J970</accession>
<keyword evidence="3" id="KW-1185">Reference proteome</keyword>